<dbReference type="RefSeq" id="WP_202748975.1">
    <property type="nucleotide sequence ID" value="NZ_JAESWC010000004.1"/>
</dbReference>
<comment type="catalytic activity">
    <reaction evidence="5">
        <text>O-phospho-L-tyrosyl-[protein] + H2O = L-tyrosyl-[protein] + phosphate</text>
        <dbReference type="Rhea" id="RHEA:10684"/>
        <dbReference type="Rhea" id="RHEA-COMP:10136"/>
        <dbReference type="Rhea" id="RHEA-COMP:20101"/>
        <dbReference type="ChEBI" id="CHEBI:15377"/>
        <dbReference type="ChEBI" id="CHEBI:43474"/>
        <dbReference type="ChEBI" id="CHEBI:46858"/>
        <dbReference type="ChEBI" id="CHEBI:61978"/>
        <dbReference type="EC" id="3.1.3.48"/>
    </reaction>
</comment>
<gene>
    <name evidence="6" type="ORF">JK636_10895</name>
</gene>
<dbReference type="PANTHER" id="PTHR39181:SF1">
    <property type="entry name" value="TYROSINE-PROTEIN PHOSPHATASE YWQE"/>
    <property type="match status" value="1"/>
</dbReference>
<evidence type="ECO:0000256" key="3">
    <source>
        <dbReference type="ARBA" id="ARBA00022801"/>
    </source>
</evidence>
<dbReference type="InterPro" id="IPR016667">
    <property type="entry name" value="Caps_polysacc_synth_CpsB/CapC"/>
</dbReference>
<reference evidence="6 7" key="1">
    <citation type="submission" date="2021-01" db="EMBL/GenBank/DDBJ databases">
        <title>Genome public.</title>
        <authorList>
            <person name="Liu C."/>
            <person name="Sun Q."/>
        </authorList>
    </citation>
    <scope>NUCLEOTIDE SEQUENCE [LARGE SCALE GENOMIC DNA]</scope>
    <source>
        <strain evidence="6 7">YIM B02515</strain>
    </source>
</reference>
<evidence type="ECO:0000313" key="6">
    <source>
        <dbReference type="EMBL" id="MBL4936267.1"/>
    </source>
</evidence>
<dbReference type="InterPro" id="IPR016195">
    <property type="entry name" value="Pol/histidinol_Pase-like"/>
</dbReference>
<dbReference type="EMBL" id="JAESWC010000004">
    <property type="protein sequence ID" value="MBL4936267.1"/>
    <property type="molecule type" value="Genomic_DNA"/>
</dbReference>
<keyword evidence="3" id="KW-0378">Hydrolase</keyword>
<sequence length="257" mass="29858">MIDFHSHVLPYIDDGSKSFDMSIDMLRLAVDEGTEYICATSHFIPGEVVQDKKLYYEKLENLQTLCKTKEIDIKILPALELYMHPDLPKLYSEKKVWGINLTPYILVELPMQQFPVYTEDIFYELRLQGARPILAHPERNLRIMKDVSLLENLVDQGILAQVNAGSLRGIYGKDIKAFAEHLVERNLIHLIGSDAHDDTRRTTKIESAFEVVKRKNDELYEWINENQYKIIEGKEVEPLHVKKNKKKFGFFGLFKTS</sequence>
<dbReference type="Proteomes" id="UP000632377">
    <property type="component" value="Unassembled WGS sequence"/>
</dbReference>
<proteinExistence type="inferred from homology"/>
<evidence type="ECO:0000256" key="5">
    <source>
        <dbReference type="ARBA" id="ARBA00051722"/>
    </source>
</evidence>
<evidence type="ECO:0000256" key="4">
    <source>
        <dbReference type="ARBA" id="ARBA00022912"/>
    </source>
</evidence>
<keyword evidence="7" id="KW-1185">Reference proteome</keyword>
<accession>A0ABS1TAY2</accession>
<name>A0ABS1TAY2_9CLOT</name>
<evidence type="ECO:0000256" key="2">
    <source>
        <dbReference type="ARBA" id="ARBA00013064"/>
    </source>
</evidence>
<keyword evidence="4" id="KW-0904">Protein phosphatase</keyword>
<dbReference type="SUPFAM" id="SSF89550">
    <property type="entry name" value="PHP domain-like"/>
    <property type="match status" value="1"/>
</dbReference>
<dbReference type="PANTHER" id="PTHR39181">
    <property type="entry name" value="TYROSINE-PROTEIN PHOSPHATASE YWQE"/>
    <property type="match status" value="1"/>
</dbReference>
<organism evidence="6 7">
    <name type="scientific">Clostridium rhizosphaerae</name>
    <dbReference type="NCBI Taxonomy" id="2803861"/>
    <lineage>
        <taxon>Bacteria</taxon>
        <taxon>Bacillati</taxon>
        <taxon>Bacillota</taxon>
        <taxon>Clostridia</taxon>
        <taxon>Eubacteriales</taxon>
        <taxon>Clostridiaceae</taxon>
        <taxon>Clostridium</taxon>
    </lineage>
</organism>
<evidence type="ECO:0000313" key="7">
    <source>
        <dbReference type="Proteomes" id="UP000632377"/>
    </source>
</evidence>
<dbReference type="PIRSF" id="PIRSF016557">
    <property type="entry name" value="Caps_synth_CpsB"/>
    <property type="match status" value="1"/>
</dbReference>
<protein>
    <recommendedName>
        <fullName evidence="2">protein-tyrosine-phosphatase</fullName>
        <ecNumber evidence="2">3.1.3.48</ecNumber>
    </recommendedName>
</protein>
<evidence type="ECO:0000256" key="1">
    <source>
        <dbReference type="ARBA" id="ARBA00005750"/>
    </source>
</evidence>
<comment type="caution">
    <text evidence="6">The sequence shown here is derived from an EMBL/GenBank/DDBJ whole genome shotgun (WGS) entry which is preliminary data.</text>
</comment>
<dbReference type="Pfam" id="PF19567">
    <property type="entry name" value="CpsB_CapC"/>
    <property type="match status" value="1"/>
</dbReference>
<dbReference type="Gene3D" id="3.20.20.140">
    <property type="entry name" value="Metal-dependent hydrolases"/>
    <property type="match status" value="1"/>
</dbReference>
<dbReference type="EC" id="3.1.3.48" evidence="2"/>
<comment type="similarity">
    <text evidence="1">Belongs to the metallo-dependent hydrolases superfamily. CpsB/CapC family.</text>
</comment>